<keyword evidence="2" id="KW-1185">Reference proteome</keyword>
<dbReference type="RefSeq" id="WP_145081442.1">
    <property type="nucleotide sequence ID" value="NZ_CP036298.1"/>
</dbReference>
<dbReference type="InterPro" id="IPR013424">
    <property type="entry name" value="Ice-binding_C"/>
</dbReference>
<accession>A0A518GB76</accession>
<sequence>MMLFARSILLLNIVTLCFTPPLFADLVIGGSATIEFDTSSSMFSSLALDRFYGTGSGVDSATGTEITAGTGGGVDLSSSSGLVNLNHTVNGASVTNPDARRGRQATNADIDTTSAATIAASWSSNEQFGIDGVTRFSTVQGPFVLGDFAVTFDSLNTRLTLVNNFDFPNSPTFYVDTPTFVTAANGFTASGDLRIGSTLGLFGFSVGDDVGFFNLNATTAVPEPSSGVLLSMSSLGLALMRRRKLLAR</sequence>
<proteinExistence type="predicted"/>
<evidence type="ECO:0000313" key="2">
    <source>
        <dbReference type="Proteomes" id="UP000318017"/>
    </source>
</evidence>
<protein>
    <submittedName>
        <fullName evidence="1">Uncharacterized protein</fullName>
    </submittedName>
</protein>
<organism evidence="1 2">
    <name type="scientific">Aureliella helgolandensis</name>
    <dbReference type="NCBI Taxonomy" id="2527968"/>
    <lineage>
        <taxon>Bacteria</taxon>
        <taxon>Pseudomonadati</taxon>
        <taxon>Planctomycetota</taxon>
        <taxon>Planctomycetia</taxon>
        <taxon>Pirellulales</taxon>
        <taxon>Pirellulaceae</taxon>
        <taxon>Aureliella</taxon>
    </lineage>
</organism>
<name>A0A518GB76_9BACT</name>
<dbReference type="EMBL" id="CP036298">
    <property type="protein sequence ID" value="QDV25829.1"/>
    <property type="molecule type" value="Genomic_DNA"/>
</dbReference>
<dbReference type="AlphaFoldDB" id="A0A518GB76"/>
<gene>
    <name evidence="1" type="ORF">Q31a_41570</name>
</gene>
<dbReference type="KEGG" id="ahel:Q31a_41570"/>
<dbReference type="NCBIfam" id="TIGR02595">
    <property type="entry name" value="PEP_CTERM"/>
    <property type="match status" value="1"/>
</dbReference>
<evidence type="ECO:0000313" key="1">
    <source>
        <dbReference type="EMBL" id="QDV25829.1"/>
    </source>
</evidence>
<dbReference type="Proteomes" id="UP000318017">
    <property type="component" value="Chromosome"/>
</dbReference>
<reference evidence="1 2" key="1">
    <citation type="submission" date="2019-02" db="EMBL/GenBank/DDBJ databases">
        <title>Deep-cultivation of Planctomycetes and their phenomic and genomic characterization uncovers novel biology.</title>
        <authorList>
            <person name="Wiegand S."/>
            <person name="Jogler M."/>
            <person name="Boedeker C."/>
            <person name="Pinto D."/>
            <person name="Vollmers J."/>
            <person name="Rivas-Marin E."/>
            <person name="Kohn T."/>
            <person name="Peeters S.H."/>
            <person name="Heuer A."/>
            <person name="Rast P."/>
            <person name="Oberbeckmann S."/>
            <person name="Bunk B."/>
            <person name="Jeske O."/>
            <person name="Meyerdierks A."/>
            <person name="Storesund J.E."/>
            <person name="Kallscheuer N."/>
            <person name="Luecker S."/>
            <person name="Lage O.M."/>
            <person name="Pohl T."/>
            <person name="Merkel B.J."/>
            <person name="Hornburger P."/>
            <person name="Mueller R.-W."/>
            <person name="Bruemmer F."/>
            <person name="Labrenz M."/>
            <person name="Spormann A.M."/>
            <person name="Op den Camp H."/>
            <person name="Overmann J."/>
            <person name="Amann R."/>
            <person name="Jetten M.S.M."/>
            <person name="Mascher T."/>
            <person name="Medema M.H."/>
            <person name="Devos D.P."/>
            <person name="Kaster A.-K."/>
            <person name="Ovreas L."/>
            <person name="Rohde M."/>
            <person name="Galperin M.Y."/>
            <person name="Jogler C."/>
        </authorList>
    </citation>
    <scope>NUCLEOTIDE SEQUENCE [LARGE SCALE GENOMIC DNA]</scope>
    <source>
        <strain evidence="1 2">Q31a</strain>
    </source>
</reference>